<dbReference type="AlphaFoldDB" id="A0A0L0SAY0"/>
<dbReference type="EMBL" id="GG745334">
    <property type="protein sequence ID" value="KNE59554.1"/>
    <property type="molecule type" value="Genomic_DNA"/>
</dbReference>
<feature type="compositionally biased region" description="Polar residues" evidence="1">
    <location>
        <begin position="36"/>
        <end position="49"/>
    </location>
</feature>
<dbReference type="VEuPathDB" id="FungiDB:AMAG_03816"/>
<feature type="compositionally biased region" description="Low complexity" evidence="1">
    <location>
        <begin position="244"/>
        <end position="261"/>
    </location>
</feature>
<accession>A0A0L0SAY0</accession>
<dbReference type="OrthoDB" id="5597903at2759"/>
<protein>
    <submittedName>
        <fullName evidence="2">Uncharacterized protein</fullName>
    </submittedName>
</protein>
<proteinExistence type="predicted"/>
<feature type="region of interest" description="Disordered" evidence="1">
    <location>
        <begin position="74"/>
        <end position="111"/>
    </location>
</feature>
<evidence type="ECO:0000256" key="1">
    <source>
        <dbReference type="SAM" id="MobiDB-lite"/>
    </source>
</evidence>
<keyword evidence="3" id="KW-1185">Reference proteome</keyword>
<dbReference type="Proteomes" id="UP000054350">
    <property type="component" value="Unassembled WGS sequence"/>
</dbReference>
<reference evidence="3" key="2">
    <citation type="submission" date="2009-11" db="EMBL/GenBank/DDBJ databases">
        <title>The Genome Sequence of Allomyces macrogynus strain ATCC 38327.</title>
        <authorList>
            <consortium name="The Broad Institute Genome Sequencing Platform"/>
            <person name="Russ C."/>
            <person name="Cuomo C."/>
            <person name="Shea T."/>
            <person name="Young S.K."/>
            <person name="Zeng Q."/>
            <person name="Koehrsen M."/>
            <person name="Haas B."/>
            <person name="Borodovsky M."/>
            <person name="Guigo R."/>
            <person name="Alvarado L."/>
            <person name="Berlin A."/>
            <person name="Borenstein D."/>
            <person name="Chen Z."/>
            <person name="Engels R."/>
            <person name="Freedman E."/>
            <person name="Gellesch M."/>
            <person name="Goldberg J."/>
            <person name="Griggs A."/>
            <person name="Gujja S."/>
            <person name="Heiman D."/>
            <person name="Hepburn T."/>
            <person name="Howarth C."/>
            <person name="Jen D."/>
            <person name="Larson L."/>
            <person name="Lewis B."/>
            <person name="Mehta T."/>
            <person name="Park D."/>
            <person name="Pearson M."/>
            <person name="Roberts A."/>
            <person name="Saif S."/>
            <person name="Shenoy N."/>
            <person name="Sisk P."/>
            <person name="Stolte C."/>
            <person name="Sykes S."/>
            <person name="Walk T."/>
            <person name="White J."/>
            <person name="Yandava C."/>
            <person name="Burger G."/>
            <person name="Gray M.W."/>
            <person name="Holland P.W.H."/>
            <person name="King N."/>
            <person name="Lang F.B.F."/>
            <person name="Roger A.J."/>
            <person name="Ruiz-Trillo I."/>
            <person name="Lander E."/>
            <person name="Nusbaum C."/>
        </authorList>
    </citation>
    <scope>NUCLEOTIDE SEQUENCE [LARGE SCALE GENOMIC DNA]</scope>
    <source>
        <strain evidence="3">ATCC 38327</strain>
    </source>
</reference>
<evidence type="ECO:0000313" key="3">
    <source>
        <dbReference type="Proteomes" id="UP000054350"/>
    </source>
</evidence>
<name>A0A0L0SAY0_ALLM3</name>
<evidence type="ECO:0000313" key="2">
    <source>
        <dbReference type="EMBL" id="KNE59554.1"/>
    </source>
</evidence>
<feature type="compositionally biased region" description="Low complexity" evidence="1">
    <location>
        <begin position="168"/>
        <end position="179"/>
    </location>
</feature>
<feature type="region of interest" description="Disordered" evidence="1">
    <location>
        <begin position="126"/>
        <end position="196"/>
    </location>
</feature>
<feature type="region of interest" description="Disordered" evidence="1">
    <location>
        <begin position="244"/>
        <end position="280"/>
    </location>
</feature>
<feature type="compositionally biased region" description="Low complexity" evidence="1">
    <location>
        <begin position="150"/>
        <end position="159"/>
    </location>
</feature>
<feature type="compositionally biased region" description="Low complexity" evidence="1">
    <location>
        <begin position="186"/>
        <end position="196"/>
    </location>
</feature>
<feature type="compositionally biased region" description="Low complexity" evidence="1">
    <location>
        <begin position="78"/>
        <end position="93"/>
    </location>
</feature>
<gene>
    <name evidence="2" type="ORF">AMAG_03816</name>
</gene>
<sequence>MGNGLSHPPVAALAAPSPAASPRPSRVALGHRDSQQRAASRSHSFSADPTANLALMPTSSGVVHSAEWGAMAVPPPAASSTKRAAAGAAGPSTIHRMRQGAAYRSASTHDDDDAEVMAHVAELLADGAPAGGAPPRRRSSSQAPADCERATVSVTAAPAAPSPPPAAAAPAPSVSGAAPKSRTHAAHGAAAPAPPARGLAAQDVTTLSGTQLADADLEHLALRHPKRQFDRDKFKQVNHHDAAPATAPAAPAAPTFVVSRPTAPPPTRVPLPPSPASVSTGRVLSDLDEALMNEILMET</sequence>
<feature type="region of interest" description="Disordered" evidence="1">
    <location>
        <begin position="1"/>
        <end position="53"/>
    </location>
</feature>
<reference evidence="2 3" key="1">
    <citation type="submission" date="2009-11" db="EMBL/GenBank/DDBJ databases">
        <title>Annotation of Allomyces macrogynus ATCC 38327.</title>
        <authorList>
            <consortium name="The Broad Institute Genome Sequencing Platform"/>
            <person name="Russ C."/>
            <person name="Cuomo C."/>
            <person name="Burger G."/>
            <person name="Gray M.W."/>
            <person name="Holland P.W.H."/>
            <person name="King N."/>
            <person name="Lang F.B.F."/>
            <person name="Roger A.J."/>
            <person name="Ruiz-Trillo I."/>
            <person name="Young S.K."/>
            <person name="Zeng Q."/>
            <person name="Gargeya S."/>
            <person name="Fitzgerald M."/>
            <person name="Haas B."/>
            <person name="Abouelleil A."/>
            <person name="Alvarado L."/>
            <person name="Arachchi H.M."/>
            <person name="Berlin A."/>
            <person name="Chapman S.B."/>
            <person name="Gearin G."/>
            <person name="Goldberg J."/>
            <person name="Griggs A."/>
            <person name="Gujja S."/>
            <person name="Hansen M."/>
            <person name="Heiman D."/>
            <person name="Howarth C."/>
            <person name="Larimer J."/>
            <person name="Lui A."/>
            <person name="MacDonald P.J.P."/>
            <person name="McCowen C."/>
            <person name="Montmayeur A."/>
            <person name="Murphy C."/>
            <person name="Neiman D."/>
            <person name="Pearson M."/>
            <person name="Priest M."/>
            <person name="Roberts A."/>
            <person name="Saif S."/>
            <person name="Shea T."/>
            <person name="Sisk P."/>
            <person name="Stolte C."/>
            <person name="Sykes S."/>
            <person name="Wortman J."/>
            <person name="Nusbaum C."/>
            <person name="Birren B."/>
        </authorList>
    </citation>
    <scope>NUCLEOTIDE SEQUENCE [LARGE SCALE GENOMIC DNA]</scope>
    <source>
        <strain evidence="2 3">ATCC 38327</strain>
    </source>
</reference>
<organism evidence="2 3">
    <name type="scientific">Allomyces macrogynus (strain ATCC 38327)</name>
    <name type="common">Allomyces javanicus var. macrogynus</name>
    <dbReference type="NCBI Taxonomy" id="578462"/>
    <lineage>
        <taxon>Eukaryota</taxon>
        <taxon>Fungi</taxon>
        <taxon>Fungi incertae sedis</taxon>
        <taxon>Blastocladiomycota</taxon>
        <taxon>Blastocladiomycetes</taxon>
        <taxon>Blastocladiales</taxon>
        <taxon>Blastocladiaceae</taxon>
        <taxon>Allomyces</taxon>
    </lineage>
</organism>
<feature type="compositionally biased region" description="Low complexity" evidence="1">
    <location>
        <begin position="8"/>
        <end position="28"/>
    </location>
</feature>
<feature type="compositionally biased region" description="Pro residues" evidence="1">
    <location>
        <begin position="262"/>
        <end position="275"/>
    </location>
</feature>